<dbReference type="Pfam" id="PF04000">
    <property type="entry name" value="Sas10_Utp3"/>
    <property type="match status" value="1"/>
</dbReference>
<evidence type="ECO:0000256" key="5">
    <source>
        <dbReference type="ARBA" id="ARBA00023242"/>
    </source>
</evidence>
<feature type="compositionally biased region" description="Basic and acidic residues" evidence="7">
    <location>
        <begin position="120"/>
        <end position="145"/>
    </location>
</feature>
<sequence length="280" mass="31130">MDSVDLKPLIEDLEDNIDDLEETLEPLLKDALSANASKLPLLDKAKLYVLVTYAIESVLFSHLSLAGVKAKEHPVFTEISRVRQYFQKIKEVETGPAKPTQRLDVPAANRFINAGLAGNDKYDKEREMQQAKERAMARLKADQLSKKRKVAETGGSGAEAQNDQQQQQQQQQEDSPQVKKSRRSKAADMWEEGAPKDEGKKKGKAEDKSDETDKNGEDAEEGEADDGEVAHESAARKKKSSRVPLGHKEAFKQLLQGPISKPEEPAKKKTKSRSKKKAKA</sequence>
<dbReference type="Proteomes" id="UP001456524">
    <property type="component" value="Unassembled WGS sequence"/>
</dbReference>
<gene>
    <name evidence="8" type="ORF">IWX90DRAFT_516921</name>
</gene>
<dbReference type="InterPro" id="IPR011082">
    <property type="entry name" value="Exosome-assoc_fac/DNA_repair"/>
</dbReference>
<reference evidence="8 9" key="1">
    <citation type="journal article" date="2022" name="G3 (Bethesda)">
        <title>Enemy or ally: a genomic approach to elucidate the lifestyle of Phyllosticta citrichinaensis.</title>
        <authorList>
            <person name="Buijs V.A."/>
            <person name="Groenewald J.Z."/>
            <person name="Haridas S."/>
            <person name="LaButti K.M."/>
            <person name="Lipzen A."/>
            <person name="Martin F.M."/>
            <person name="Barry K."/>
            <person name="Grigoriev I.V."/>
            <person name="Crous P.W."/>
            <person name="Seidl M.F."/>
        </authorList>
    </citation>
    <scope>NUCLEOTIDE SEQUENCE [LARGE SCALE GENOMIC DNA]</scope>
    <source>
        <strain evidence="8 9">CBS 129764</strain>
    </source>
</reference>
<comment type="subcellular location">
    <subcellularLocation>
        <location evidence="1 6">Nucleus</location>
    </subcellularLocation>
</comment>
<feature type="compositionally biased region" description="Basic and acidic residues" evidence="7">
    <location>
        <begin position="185"/>
        <end position="217"/>
    </location>
</feature>
<feature type="compositionally biased region" description="Acidic residues" evidence="7">
    <location>
        <begin position="218"/>
        <end position="227"/>
    </location>
</feature>
<keyword evidence="5 6" id="KW-0539">Nucleus</keyword>
<name>A0ABR1XIR8_9PEZI</name>
<evidence type="ECO:0000256" key="6">
    <source>
        <dbReference type="RuleBase" id="RU368003"/>
    </source>
</evidence>
<dbReference type="InterPro" id="IPR007146">
    <property type="entry name" value="Sas10/Utp3/C1D"/>
</dbReference>
<comment type="function">
    <text evidence="6">Required for exosome-dependent processing of pre-rRNA and small nucleolar RNA (snRNA) precursors. Involved in processing of 35S pre-rRNA at the A0, A1 and A2 sites.</text>
</comment>
<proteinExistence type="inferred from homology"/>
<evidence type="ECO:0000313" key="9">
    <source>
        <dbReference type="Proteomes" id="UP001456524"/>
    </source>
</evidence>
<evidence type="ECO:0000313" key="8">
    <source>
        <dbReference type="EMBL" id="KAK8156018.1"/>
    </source>
</evidence>
<evidence type="ECO:0000256" key="2">
    <source>
        <dbReference type="ARBA" id="ARBA00009154"/>
    </source>
</evidence>
<comment type="similarity">
    <text evidence="2 6">Belongs to the C1D family.</text>
</comment>
<evidence type="ECO:0000256" key="1">
    <source>
        <dbReference type="ARBA" id="ARBA00004123"/>
    </source>
</evidence>
<evidence type="ECO:0000256" key="7">
    <source>
        <dbReference type="SAM" id="MobiDB-lite"/>
    </source>
</evidence>
<dbReference type="PANTHER" id="PTHR15341:SF3">
    <property type="entry name" value="NUCLEAR NUCLEIC ACID-BINDING PROTEIN C1D"/>
    <property type="match status" value="1"/>
</dbReference>
<keyword evidence="9" id="KW-1185">Reference proteome</keyword>
<keyword evidence="3 6" id="KW-0698">rRNA processing</keyword>
<keyword evidence="4 6" id="KW-0694">RNA-binding</keyword>
<feature type="compositionally biased region" description="Basic residues" evidence="7">
    <location>
        <begin position="268"/>
        <end position="280"/>
    </location>
</feature>
<organism evidence="8 9">
    <name type="scientific">Phyllosticta citrichinensis</name>
    <dbReference type="NCBI Taxonomy" id="1130410"/>
    <lineage>
        <taxon>Eukaryota</taxon>
        <taxon>Fungi</taxon>
        <taxon>Dikarya</taxon>
        <taxon>Ascomycota</taxon>
        <taxon>Pezizomycotina</taxon>
        <taxon>Dothideomycetes</taxon>
        <taxon>Dothideomycetes incertae sedis</taxon>
        <taxon>Botryosphaeriales</taxon>
        <taxon>Phyllostictaceae</taxon>
        <taxon>Phyllosticta</taxon>
    </lineage>
</organism>
<protein>
    <recommendedName>
        <fullName evidence="6">Exosome complex protein</fullName>
    </recommendedName>
</protein>
<comment type="caution">
    <text evidence="8">The sequence shown here is derived from an EMBL/GenBank/DDBJ whole genome shotgun (WGS) entry which is preliminary data.</text>
</comment>
<evidence type="ECO:0000256" key="3">
    <source>
        <dbReference type="ARBA" id="ARBA00022552"/>
    </source>
</evidence>
<accession>A0ABR1XIR8</accession>
<dbReference type="PANTHER" id="PTHR15341">
    <property type="entry name" value="SUN-COR STEROID HORMONE RECEPTOR CO-REPRESSOR"/>
    <property type="match status" value="1"/>
</dbReference>
<dbReference type="EMBL" id="JBBWUH010000010">
    <property type="protein sequence ID" value="KAK8156018.1"/>
    <property type="molecule type" value="Genomic_DNA"/>
</dbReference>
<evidence type="ECO:0000256" key="4">
    <source>
        <dbReference type="ARBA" id="ARBA00022884"/>
    </source>
</evidence>
<feature type="region of interest" description="Disordered" evidence="7">
    <location>
        <begin position="120"/>
        <end position="280"/>
    </location>
</feature>